<proteinExistence type="predicted"/>
<evidence type="ECO:0000313" key="2">
    <source>
        <dbReference type="Proteomes" id="UP000008311"/>
    </source>
</evidence>
<name>B9T0H2_RICCO</name>
<dbReference type="Proteomes" id="UP000008311">
    <property type="component" value="Unassembled WGS sequence"/>
</dbReference>
<dbReference type="EMBL" id="EQ974303">
    <property type="protein sequence ID" value="EEF30661.1"/>
    <property type="molecule type" value="Genomic_DNA"/>
</dbReference>
<gene>
    <name evidence="1" type="ORF">RCOM_1113440</name>
</gene>
<evidence type="ECO:0000313" key="1">
    <source>
        <dbReference type="EMBL" id="EEF30661.1"/>
    </source>
</evidence>
<protein>
    <submittedName>
        <fullName evidence="1">Uncharacterized protein</fullName>
    </submittedName>
</protein>
<accession>B9T0H2</accession>
<dbReference type="InParanoid" id="B9T0H2"/>
<reference evidence="2" key="1">
    <citation type="journal article" date="2010" name="Nat. Biotechnol.">
        <title>Draft genome sequence of the oilseed species Ricinus communis.</title>
        <authorList>
            <person name="Chan A.P."/>
            <person name="Crabtree J."/>
            <person name="Zhao Q."/>
            <person name="Lorenzi H."/>
            <person name="Orvis J."/>
            <person name="Puiu D."/>
            <person name="Melake-Berhan A."/>
            <person name="Jones K.M."/>
            <person name="Redman J."/>
            <person name="Chen G."/>
            <person name="Cahoon E.B."/>
            <person name="Gedil M."/>
            <person name="Stanke M."/>
            <person name="Haas B.J."/>
            <person name="Wortman J.R."/>
            <person name="Fraser-Liggett C.M."/>
            <person name="Ravel J."/>
            <person name="Rabinowicz P.D."/>
        </authorList>
    </citation>
    <scope>NUCLEOTIDE SEQUENCE [LARGE SCALE GENOMIC DNA]</scope>
    <source>
        <strain evidence="2">cv. Hale</strain>
    </source>
</reference>
<keyword evidence="2" id="KW-1185">Reference proteome</keyword>
<dbReference type="AlphaFoldDB" id="B9T0H2"/>
<sequence>MHSSRSPRSDDVPDLRHLEGYRLHAIGATCTPPRRDSLSKATERFGLLRLEILIAMVPLRLNSDSELGFYSSPLQLSGSAPLLLTIEEEADQNMVRKNQNRYEWKMPLELIFLGQEIANPCPVPGRAKGLHPYSFSPSSPRLRKEALLIQGGRVKPREALLRERSLDLRDQAISYLKGLLNRRHPYPDGMGHMDVVNNVLSVEDLIRGGSVLRTLDHLRLYHSSWSRSRIQPSL</sequence>
<organism evidence="1 2">
    <name type="scientific">Ricinus communis</name>
    <name type="common">Castor bean</name>
    <dbReference type="NCBI Taxonomy" id="3988"/>
    <lineage>
        <taxon>Eukaryota</taxon>
        <taxon>Viridiplantae</taxon>
        <taxon>Streptophyta</taxon>
        <taxon>Embryophyta</taxon>
        <taxon>Tracheophyta</taxon>
        <taxon>Spermatophyta</taxon>
        <taxon>Magnoliopsida</taxon>
        <taxon>eudicotyledons</taxon>
        <taxon>Gunneridae</taxon>
        <taxon>Pentapetalae</taxon>
        <taxon>rosids</taxon>
        <taxon>fabids</taxon>
        <taxon>Malpighiales</taxon>
        <taxon>Euphorbiaceae</taxon>
        <taxon>Acalyphoideae</taxon>
        <taxon>Acalypheae</taxon>
        <taxon>Ricinus</taxon>
    </lineage>
</organism>